<evidence type="ECO:0000313" key="2">
    <source>
        <dbReference type="Proteomes" id="UP000025227"/>
    </source>
</evidence>
<protein>
    <submittedName>
        <fullName evidence="3">Uncharacterized protein</fullName>
    </submittedName>
</protein>
<keyword evidence="2" id="KW-1185">Reference proteome</keyword>
<dbReference type="OrthoDB" id="5825563at2759"/>
<evidence type="ECO:0000256" key="1">
    <source>
        <dbReference type="SAM" id="MobiDB-lite"/>
    </source>
</evidence>
<dbReference type="WBParaSite" id="HCON_00033610-00001">
    <property type="protein sequence ID" value="HCON_00033610-00001"/>
    <property type="gene ID" value="HCON_00033610"/>
</dbReference>
<name>A0A7I5E6Q8_HAECO</name>
<evidence type="ECO:0000313" key="3">
    <source>
        <dbReference type="WBParaSite" id="HCON_00033610-00001"/>
    </source>
</evidence>
<proteinExistence type="predicted"/>
<dbReference type="AlphaFoldDB" id="A0A7I5E6Q8"/>
<feature type="region of interest" description="Disordered" evidence="1">
    <location>
        <begin position="199"/>
        <end position="226"/>
    </location>
</feature>
<feature type="compositionally biased region" description="Polar residues" evidence="1">
    <location>
        <begin position="199"/>
        <end position="209"/>
    </location>
</feature>
<accession>A0A7I5E6Q8</accession>
<reference evidence="3" key="1">
    <citation type="submission" date="2020-12" db="UniProtKB">
        <authorList>
            <consortium name="WormBaseParasite"/>
        </authorList>
    </citation>
    <scope>IDENTIFICATION</scope>
    <source>
        <strain evidence="3">MHco3</strain>
    </source>
</reference>
<organism evidence="2 3">
    <name type="scientific">Haemonchus contortus</name>
    <name type="common">Barber pole worm</name>
    <dbReference type="NCBI Taxonomy" id="6289"/>
    <lineage>
        <taxon>Eukaryota</taxon>
        <taxon>Metazoa</taxon>
        <taxon>Ecdysozoa</taxon>
        <taxon>Nematoda</taxon>
        <taxon>Chromadorea</taxon>
        <taxon>Rhabditida</taxon>
        <taxon>Rhabditina</taxon>
        <taxon>Rhabditomorpha</taxon>
        <taxon>Strongyloidea</taxon>
        <taxon>Trichostrongylidae</taxon>
        <taxon>Haemonchus</taxon>
    </lineage>
</organism>
<sequence length="341" mass="37229">AESGEPLAPPAYGCPLADPWELWAHPALPSTSIPSPHTHNLCIPTMFCCSRTKKKSPGSPYSRRDVICKKGLLALMLAQIDDEFDTLSPLIATPTSSQQSNGISALTRPTLPCIVSSDSPPPPRRAHQGRTLIVPLNASRYRVPIAPLLGTPDSRITSFEGGTTKSCATILEDNEDQSPICEQIDDIISIDKINATQYSSPSLPQSQFHRGQVPRETSPVSRSALSSPGVQNFFTNSNNIESPNSIISSIDTAGSISDSFYINSDVVSFANGSQVVDEHITMELEVQSKYQLHSIEEESDAIDHACRGTVQGVYMQSNLDQERNFVIPRSISEQFELMRRC</sequence>
<dbReference type="Proteomes" id="UP000025227">
    <property type="component" value="Unplaced"/>
</dbReference>